<protein>
    <submittedName>
        <fullName evidence="6">S-(Hydroxymethyl)glutathione synthase</fullName>
    </submittedName>
</protein>
<evidence type="ECO:0000256" key="4">
    <source>
        <dbReference type="ARBA" id="ARBA00023239"/>
    </source>
</evidence>
<keyword evidence="3" id="KW-0862">Zinc</keyword>
<dbReference type="InterPro" id="IPR011057">
    <property type="entry name" value="Mss4-like_sf"/>
</dbReference>
<dbReference type="PANTHER" id="PTHR33337">
    <property type="entry name" value="GFA DOMAIN-CONTAINING PROTEIN"/>
    <property type="match status" value="1"/>
</dbReference>
<accession>A0A3A8EJ03</accession>
<dbReference type="Pfam" id="PF04828">
    <property type="entry name" value="GFA"/>
    <property type="match status" value="1"/>
</dbReference>
<evidence type="ECO:0000313" key="7">
    <source>
        <dbReference type="Proteomes" id="UP000269001"/>
    </source>
</evidence>
<sequence>MKSKLEKKSYTGSCLCGIVQFQFEYSMIKTFYRCYCSLCRKQSGAASNTATLIQAQLFHWVNGQQQIQTYKKDTGFTSSFCDRCGSPVPNPLGSNPKIMWIPLGLLQEDFIPEQELHFCMSSQTSWASFNKLSMTYDELPSGTELQNFFELHL</sequence>
<dbReference type="GO" id="GO:0016846">
    <property type="term" value="F:carbon-sulfur lyase activity"/>
    <property type="evidence" value="ECO:0007669"/>
    <property type="project" value="InterPro"/>
</dbReference>
<dbReference type="Gene3D" id="3.90.1590.10">
    <property type="entry name" value="glutathione-dependent formaldehyde- activating enzyme (gfa)"/>
    <property type="match status" value="1"/>
</dbReference>
<evidence type="ECO:0000313" key="6">
    <source>
        <dbReference type="EMBL" id="RKG34902.1"/>
    </source>
</evidence>
<keyword evidence="7" id="KW-1185">Reference proteome</keyword>
<gene>
    <name evidence="6" type="ORF">D7V21_06000</name>
</gene>
<reference evidence="6 7" key="1">
    <citation type="submission" date="2018-09" db="EMBL/GenBank/DDBJ databases">
        <title>The draft genome of Acinetobacter spp. strains.</title>
        <authorList>
            <person name="Qin J."/>
            <person name="Feng Y."/>
            <person name="Zong Z."/>
        </authorList>
    </citation>
    <scope>NUCLEOTIDE SEQUENCE [LARGE SCALE GENOMIC DNA]</scope>
    <source>
        <strain evidence="6 7">WCHAc060096</strain>
    </source>
</reference>
<organism evidence="6 7">
    <name type="scientific">Acinetobacter guerrae</name>
    <dbReference type="NCBI Taxonomy" id="1843371"/>
    <lineage>
        <taxon>Bacteria</taxon>
        <taxon>Pseudomonadati</taxon>
        <taxon>Pseudomonadota</taxon>
        <taxon>Gammaproteobacteria</taxon>
        <taxon>Moraxellales</taxon>
        <taxon>Moraxellaceae</taxon>
        <taxon>Acinetobacter</taxon>
    </lineage>
</organism>
<dbReference type="SUPFAM" id="SSF51316">
    <property type="entry name" value="Mss4-like"/>
    <property type="match status" value="1"/>
</dbReference>
<dbReference type="EMBL" id="RAXU01000005">
    <property type="protein sequence ID" value="RKG34902.1"/>
    <property type="molecule type" value="Genomic_DNA"/>
</dbReference>
<name>A0A3A8EJ03_9GAMM</name>
<feature type="domain" description="CENP-V/GFA" evidence="5">
    <location>
        <begin position="10"/>
        <end position="130"/>
    </location>
</feature>
<proteinExistence type="inferred from homology"/>
<dbReference type="AlphaFoldDB" id="A0A3A8EJ03"/>
<dbReference type="RefSeq" id="WP_120369615.1">
    <property type="nucleotide sequence ID" value="NZ_BKYM01000005.1"/>
</dbReference>
<evidence type="ECO:0000256" key="3">
    <source>
        <dbReference type="ARBA" id="ARBA00022833"/>
    </source>
</evidence>
<keyword evidence="2" id="KW-0479">Metal-binding</keyword>
<comment type="caution">
    <text evidence="6">The sequence shown here is derived from an EMBL/GenBank/DDBJ whole genome shotgun (WGS) entry which is preliminary data.</text>
</comment>
<evidence type="ECO:0000256" key="2">
    <source>
        <dbReference type="ARBA" id="ARBA00022723"/>
    </source>
</evidence>
<keyword evidence="4" id="KW-0456">Lyase</keyword>
<evidence type="ECO:0000256" key="1">
    <source>
        <dbReference type="ARBA" id="ARBA00005495"/>
    </source>
</evidence>
<evidence type="ECO:0000259" key="5">
    <source>
        <dbReference type="PROSITE" id="PS51891"/>
    </source>
</evidence>
<dbReference type="Proteomes" id="UP000269001">
    <property type="component" value="Unassembled WGS sequence"/>
</dbReference>
<comment type="similarity">
    <text evidence="1">Belongs to the Gfa family.</text>
</comment>
<dbReference type="PANTHER" id="PTHR33337:SF40">
    <property type="entry name" value="CENP-V_GFA DOMAIN-CONTAINING PROTEIN-RELATED"/>
    <property type="match status" value="1"/>
</dbReference>
<dbReference type="PROSITE" id="PS51891">
    <property type="entry name" value="CENP_V_GFA"/>
    <property type="match status" value="1"/>
</dbReference>
<dbReference type="GO" id="GO:0046872">
    <property type="term" value="F:metal ion binding"/>
    <property type="evidence" value="ECO:0007669"/>
    <property type="project" value="UniProtKB-KW"/>
</dbReference>
<dbReference type="InterPro" id="IPR006913">
    <property type="entry name" value="CENP-V/GFA"/>
</dbReference>